<dbReference type="PANTHER" id="PTHR30413">
    <property type="entry name" value="INNER MEMBRANE TRANSPORT PERMEASE"/>
    <property type="match status" value="1"/>
</dbReference>
<dbReference type="EMBL" id="AB010415">
    <property type="protein sequence ID" value="BAA28135.1"/>
    <property type="molecule type" value="Genomic_DNA"/>
</dbReference>
<dbReference type="GO" id="GO:0140359">
    <property type="term" value="F:ABC-type transporter activity"/>
    <property type="evidence" value="ECO:0007669"/>
    <property type="project" value="InterPro"/>
</dbReference>
<feature type="transmembrane region" description="Helical" evidence="9">
    <location>
        <begin position="112"/>
        <end position="135"/>
    </location>
</feature>
<feature type="transmembrane region" description="Helical" evidence="9">
    <location>
        <begin position="232"/>
        <end position="250"/>
    </location>
</feature>
<evidence type="ECO:0000256" key="1">
    <source>
        <dbReference type="ARBA" id="ARBA00004429"/>
    </source>
</evidence>
<evidence type="ECO:0000256" key="2">
    <source>
        <dbReference type="ARBA" id="ARBA00007783"/>
    </source>
</evidence>
<comment type="similarity">
    <text evidence="2 9">Belongs to the ABC-2 integral membrane protein family.</text>
</comment>
<feature type="transmembrane region" description="Helical" evidence="9">
    <location>
        <begin position="67"/>
        <end position="91"/>
    </location>
</feature>
<evidence type="ECO:0000256" key="3">
    <source>
        <dbReference type="ARBA" id="ARBA00022448"/>
    </source>
</evidence>
<feature type="domain" description="ABC transmembrane type-2" evidence="10">
    <location>
        <begin position="34"/>
        <end position="253"/>
    </location>
</feature>
<dbReference type="GO" id="GO:0015920">
    <property type="term" value="P:lipopolysaccharide transport"/>
    <property type="evidence" value="ECO:0007669"/>
    <property type="project" value="TreeGrafter"/>
</dbReference>
<feature type="transmembrane region" description="Helical" evidence="9">
    <location>
        <begin position="141"/>
        <end position="162"/>
    </location>
</feature>
<dbReference type="InterPro" id="IPR047817">
    <property type="entry name" value="ABC2_TM_bact-type"/>
</dbReference>
<evidence type="ECO:0000259" key="10">
    <source>
        <dbReference type="PROSITE" id="PS51012"/>
    </source>
</evidence>
<feature type="transmembrane region" description="Helical" evidence="9">
    <location>
        <begin position="33"/>
        <end position="55"/>
    </location>
</feature>
<dbReference type="AlphaFoldDB" id="O66253"/>
<dbReference type="GO" id="GO:0005886">
    <property type="term" value="C:plasma membrane"/>
    <property type="evidence" value="ECO:0007669"/>
    <property type="project" value="UniProtKB-SubCell"/>
</dbReference>
<feature type="transmembrane region" description="Helical" evidence="9">
    <location>
        <begin position="174"/>
        <end position="196"/>
    </location>
</feature>
<keyword evidence="5" id="KW-0997">Cell inner membrane</keyword>
<keyword evidence="3 9" id="KW-0813">Transport</keyword>
<dbReference type="InterPro" id="IPR013525">
    <property type="entry name" value="ABC2_TM"/>
</dbReference>
<evidence type="ECO:0000256" key="6">
    <source>
        <dbReference type="ARBA" id="ARBA00022692"/>
    </source>
</evidence>
<comment type="subcellular location">
    <subcellularLocation>
        <location evidence="1 9">Cell inner membrane</location>
        <topology evidence="1 9">Multi-pass membrane protein</topology>
    </subcellularLocation>
</comment>
<evidence type="ECO:0000256" key="5">
    <source>
        <dbReference type="ARBA" id="ARBA00022519"/>
    </source>
</evidence>
<evidence type="ECO:0000256" key="8">
    <source>
        <dbReference type="ARBA" id="ARBA00023136"/>
    </source>
</evidence>
<protein>
    <recommendedName>
        <fullName evidence="9">Transport permease protein</fullName>
    </recommendedName>
</protein>
<name>O66253_AGGAC</name>
<dbReference type="PROSITE" id="PS51012">
    <property type="entry name" value="ABC_TM2"/>
    <property type="match status" value="1"/>
</dbReference>
<keyword evidence="6 9" id="KW-0812">Transmembrane</keyword>
<evidence type="ECO:0000256" key="9">
    <source>
        <dbReference type="RuleBase" id="RU361157"/>
    </source>
</evidence>
<evidence type="ECO:0000256" key="4">
    <source>
        <dbReference type="ARBA" id="ARBA00022475"/>
    </source>
</evidence>
<dbReference type="PIR" id="T00106">
    <property type="entry name" value="T00106"/>
</dbReference>
<accession>O66253</accession>
<dbReference type="RefSeq" id="WP_005588546.1">
    <property type="nucleotide sequence ID" value="NZ_CP093910.1"/>
</dbReference>
<reference evidence="11" key="1">
    <citation type="journal article" date="1998" name="Biochim. Biophys. Acta">
        <title>A gene cluster for 6-deoxy-L-talan synthesis in Actinobacillus actinomycetemcomitans.</title>
        <authorList>
            <person name="Nakano Y."/>
            <person name="Yoshida Y."/>
            <person name="Yamashita Y."/>
            <person name="Koga T."/>
        </authorList>
    </citation>
    <scope>NUCLEOTIDE SEQUENCE</scope>
    <source>
        <strain evidence="11">NCTC9710</strain>
    </source>
</reference>
<proteinExistence type="inferred from homology"/>
<dbReference type="PANTHER" id="PTHR30413:SF8">
    <property type="entry name" value="TRANSPORT PERMEASE PROTEIN"/>
    <property type="match status" value="1"/>
</dbReference>
<keyword evidence="8 9" id="KW-0472">Membrane</keyword>
<dbReference type="OMA" id="FVMRTWM"/>
<keyword evidence="4 9" id="KW-1003">Cell membrane</keyword>
<evidence type="ECO:0000256" key="7">
    <source>
        <dbReference type="ARBA" id="ARBA00022989"/>
    </source>
</evidence>
<sequence length="261" mass="30461">MQLGKVCLNQFKYIELLKQLVLKDIKLKYRRSYLGYIWSILNPLLMMIVLTVVFSNLFRFDIPNFSAYLLTGQLIFGFVAEATSSSVTAIVHNSSLIKKTYVPKYIFVVSKITSSLVNMLFAMIALILVMIFTQVEITFNVVWIPLIFLELYIFSLGLGFFLSAVTVFFRDIQYLWGVFTSIWMYLTPIIYPVSIISEEYRWWYDNLNPLVNYVEQFRMVILDGQTLSIESLGQGFLISIILLLIGIWVFNRKENDFILYI</sequence>
<organism evidence="11">
    <name type="scientific">Aggregatibacter actinomycetemcomitans</name>
    <name type="common">Actinobacillus actinomycetemcomitans</name>
    <name type="synonym">Haemophilus actinomycetemcomitans</name>
    <dbReference type="NCBI Taxonomy" id="714"/>
    <lineage>
        <taxon>Bacteria</taxon>
        <taxon>Pseudomonadati</taxon>
        <taxon>Pseudomonadota</taxon>
        <taxon>Gammaproteobacteria</taxon>
        <taxon>Pasteurellales</taxon>
        <taxon>Pasteurellaceae</taxon>
        <taxon>Aggregatibacter</taxon>
    </lineage>
</organism>
<dbReference type="Pfam" id="PF01061">
    <property type="entry name" value="ABC2_membrane"/>
    <property type="match status" value="1"/>
</dbReference>
<evidence type="ECO:0000313" key="11">
    <source>
        <dbReference type="EMBL" id="BAA28135.1"/>
    </source>
</evidence>
<keyword evidence="7 9" id="KW-1133">Transmembrane helix</keyword>